<organism evidence="3 4">
    <name type="scientific">Flavobacterium noncentrifugens</name>
    <dbReference type="NCBI Taxonomy" id="1128970"/>
    <lineage>
        <taxon>Bacteria</taxon>
        <taxon>Pseudomonadati</taxon>
        <taxon>Bacteroidota</taxon>
        <taxon>Flavobacteriia</taxon>
        <taxon>Flavobacteriales</taxon>
        <taxon>Flavobacteriaceae</taxon>
        <taxon>Flavobacterium</taxon>
    </lineage>
</organism>
<accession>A0A1G8YFD0</accession>
<feature type="transmembrane region" description="Helical" evidence="1">
    <location>
        <begin position="422"/>
        <end position="439"/>
    </location>
</feature>
<reference evidence="3 4" key="1">
    <citation type="submission" date="2016-10" db="EMBL/GenBank/DDBJ databases">
        <authorList>
            <person name="de Groot N.N."/>
        </authorList>
    </citation>
    <scope>NUCLEOTIDE SEQUENCE [LARGE SCALE GENOMIC DNA]</scope>
    <source>
        <strain evidence="3 4">CGMCC 1.10076</strain>
    </source>
</reference>
<protein>
    <recommendedName>
        <fullName evidence="2">DUF8201 domain-containing protein</fullName>
    </recommendedName>
</protein>
<dbReference type="NCBIfam" id="NF047510">
    <property type="entry name" value="LIC_10190_fam"/>
    <property type="match status" value="1"/>
</dbReference>
<keyword evidence="1" id="KW-0812">Transmembrane</keyword>
<feature type="transmembrane region" description="Helical" evidence="1">
    <location>
        <begin position="374"/>
        <end position="393"/>
    </location>
</feature>
<evidence type="ECO:0000313" key="4">
    <source>
        <dbReference type="Proteomes" id="UP000199580"/>
    </source>
</evidence>
<dbReference type="InterPro" id="IPR058065">
    <property type="entry name" value="LIC_10190-like"/>
</dbReference>
<feature type="transmembrane region" description="Helical" evidence="1">
    <location>
        <begin position="200"/>
        <end position="219"/>
    </location>
</feature>
<dbReference type="STRING" id="1128970.SAMN04487935_2314"/>
<name>A0A1G8YFD0_9FLAO</name>
<feature type="transmembrane region" description="Helical" evidence="1">
    <location>
        <begin position="445"/>
        <end position="466"/>
    </location>
</feature>
<evidence type="ECO:0000256" key="1">
    <source>
        <dbReference type="SAM" id="Phobius"/>
    </source>
</evidence>
<feature type="transmembrane region" description="Helical" evidence="1">
    <location>
        <begin position="63"/>
        <end position="84"/>
    </location>
</feature>
<keyword evidence="1" id="KW-0472">Membrane</keyword>
<sequence length="574" mass="66084">MVLIILSWLYILFTTVNLGYAFTIALRIKIKELGTASFLGLFSTALLAGFWAVFGRISWEFHIFLLGLNLLLTVKFNVGIVGLYKEFFRQVKNLSLALKILLPIVSLLIVAQCASAPFLPDNESYYIQTIKWLDEYGFVRGIANLHFFFAQVSGWHILQSAFSFSFLYGHFNDLSGFCLLLGNVFAFFRLDDYFRKGRRIDLVVGLLPVANVFLFSFISSPSADLPIYVLTFIIFYIFMLQYKKMTAAGFTILCLFVLFAMLIKVTALPLLILPIVSYARHYRKLHNINEILIVSALTLALFLLKNSIVSGYAFYPLTSIGRLQVNFKVPMAIVNFYADFSKYEIFMLSEQQYREAGGWSLFLRWLHLPKLDGLFNMLAVVLVAFTPLLIYKYFNKQKFWILYFVMVLGMVFFYCTSPQYRFFLNFILFFSFLWATVLLSNRKVVLSMLWIATFVTAVLLFVPVGMGRFTSNKQLLSGSRFEVSYLVFPHSNSKSGTAFETVENGNLKYHSPIENSFFWGDGDGDLPCVNKVQVDYFQNYYHYRPQQRGNSLKAGFYSQPVLDDSLQILIRSRN</sequence>
<keyword evidence="1" id="KW-1133">Transmembrane helix</keyword>
<dbReference type="EMBL" id="FNEZ01000003">
    <property type="protein sequence ID" value="SDK01649.1"/>
    <property type="molecule type" value="Genomic_DNA"/>
</dbReference>
<feature type="transmembrane region" description="Helical" evidence="1">
    <location>
        <begin position="167"/>
        <end position="188"/>
    </location>
</feature>
<dbReference type="OrthoDB" id="344987at2"/>
<evidence type="ECO:0000259" key="2">
    <source>
        <dbReference type="Pfam" id="PF26626"/>
    </source>
</evidence>
<feature type="transmembrane region" description="Helical" evidence="1">
    <location>
        <begin position="291"/>
        <end position="315"/>
    </location>
</feature>
<dbReference type="Proteomes" id="UP000199580">
    <property type="component" value="Unassembled WGS sequence"/>
</dbReference>
<dbReference type="InterPro" id="IPR058514">
    <property type="entry name" value="DUF8201"/>
</dbReference>
<dbReference type="Pfam" id="PF26626">
    <property type="entry name" value="DUF8201"/>
    <property type="match status" value="1"/>
</dbReference>
<feature type="transmembrane region" description="Helical" evidence="1">
    <location>
        <begin position="399"/>
        <end position="415"/>
    </location>
</feature>
<feature type="domain" description="DUF8201" evidence="2">
    <location>
        <begin position="1"/>
        <end position="428"/>
    </location>
</feature>
<feature type="transmembrane region" description="Helical" evidence="1">
    <location>
        <begin position="254"/>
        <end position="279"/>
    </location>
</feature>
<evidence type="ECO:0000313" key="3">
    <source>
        <dbReference type="EMBL" id="SDK01649.1"/>
    </source>
</evidence>
<gene>
    <name evidence="3" type="ORF">SAMN04487935_2314</name>
</gene>
<keyword evidence="4" id="KW-1185">Reference proteome</keyword>
<feature type="transmembrane region" description="Helical" evidence="1">
    <location>
        <begin position="96"/>
        <end position="119"/>
    </location>
</feature>
<proteinExistence type="predicted"/>
<dbReference type="AlphaFoldDB" id="A0A1G8YFD0"/>
<feature type="transmembrane region" description="Helical" evidence="1">
    <location>
        <begin position="225"/>
        <end position="242"/>
    </location>
</feature>
<dbReference type="RefSeq" id="WP_091395470.1">
    <property type="nucleotide sequence ID" value="NZ_BKAI01000006.1"/>
</dbReference>
<feature type="transmembrane region" description="Helical" evidence="1">
    <location>
        <begin position="6"/>
        <end position="26"/>
    </location>
</feature>
<feature type="transmembrane region" description="Helical" evidence="1">
    <location>
        <begin position="38"/>
        <end position="57"/>
    </location>
</feature>